<dbReference type="AlphaFoldDB" id="A0A645IPJ5"/>
<comment type="caution">
    <text evidence="1">The sequence shown here is derived from an EMBL/GenBank/DDBJ whole genome shotgun (WGS) entry which is preliminary data.</text>
</comment>
<accession>A0A645IPJ5</accession>
<evidence type="ECO:0000313" key="1">
    <source>
        <dbReference type="EMBL" id="MPN52986.1"/>
    </source>
</evidence>
<dbReference type="EMBL" id="VSSQ01119650">
    <property type="protein sequence ID" value="MPN52986.1"/>
    <property type="molecule type" value="Genomic_DNA"/>
</dbReference>
<proteinExistence type="predicted"/>
<organism evidence="1">
    <name type="scientific">bioreactor metagenome</name>
    <dbReference type="NCBI Taxonomy" id="1076179"/>
    <lineage>
        <taxon>unclassified sequences</taxon>
        <taxon>metagenomes</taxon>
        <taxon>ecological metagenomes</taxon>
    </lineage>
</organism>
<reference evidence="1" key="1">
    <citation type="submission" date="2019-08" db="EMBL/GenBank/DDBJ databases">
        <authorList>
            <person name="Kucharzyk K."/>
            <person name="Murdoch R.W."/>
            <person name="Higgins S."/>
            <person name="Loffler F."/>
        </authorList>
    </citation>
    <scope>NUCLEOTIDE SEQUENCE</scope>
</reference>
<gene>
    <name evidence="1" type="ORF">SDC9_200649</name>
</gene>
<sequence length="74" mass="8801">MDKAKNTPERNMIDENIIDETYNGADYPIVEREYNAYYFPENYNPDNMEAQSEAIDSCVKERCRVKVWKDVKTK</sequence>
<name>A0A645IPJ5_9ZZZZ</name>
<protein>
    <submittedName>
        <fullName evidence="1">Uncharacterized protein</fullName>
    </submittedName>
</protein>